<evidence type="ECO:0000313" key="2">
    <source>
        <dbReference type="Proteomes" id="UP001153334"/>
    </source>
</evidence>
<dbReference type="Proteomes" id="UP001153334">
    <property type="component" value="Unassembled WGS sequence"/>
</dbReference>
<organism evidence="1 2">
    <name type="scientific">Nemania bipapillata</name>
    <dbReference type="NCBI Taxonomy" id="110536"/>
    <lineage>
        <taxon>Eukaryota</taxon>
        <taxon>Fungi</taxon>
        <taxon>Dikarya</taxon>
        <taxon>Ascomycota</taxon>
        <taxon>Pezizomycotina</taxon>
        <taxon>Sordariomycetes</taxon>
        <taxon>Xylariomycetidae</taxon>
        <taxon>Xylariales</taxon>
        <taxon>Xylariaceae</taxon>
        <taxon>Nemania</taxon>
    </lineage>
</organism>
<keyword evidence="2" id="KW-1185">Reference proteome</keyword>
<protein>
    <submittedName>
        <fullName evidence="1">Uncharacterized protein</fullName>
    </submittedName>
</protein>
<gene>
    <name evidence="1" type="ORF">ONZ43_g3395</name>
</gene>
<evidence type="ECO:0000313" key="1">
    <source>
        <dbReference type="EMBL" id="KAJ8119720.1"/>
    </source>
</evidence>
<sequence length="504" mass="56936">MMELPASLTAVLDSPISHLPQLGIALISWAVIATVGRVVYNIFFHPLRKFPGPFVCRATSLWRVSKLLSGSLAHNVRRLHEEYGPVVRIAPHELAFIDSQAWKDIYGHHNSYEMAKDDRFYRPMGKSIADSILSADREQHGFLRRQVSHGFSDRSMRAQEPIFRHYVDLLMQRLTERSDTGKPLDIRAWLNFTTFDVIGNLAFGSDFGCLENSSYHPWVEAITNNLKDSAVMRGFIQFIPGFLVYGLYQLGAFKGRSKHMAYTKDKLRNRLDMKAERPDFIEGLLKKRDILSVEELELNAALLTVAGSETTATLLCGTFFLLGQHPDVLEKAVHEVRTSFKSEDEIDLISVNGLSYMLACLNESFRLYPPVPVGLPRIVPKGGNTIAGNWVPQDTAVSVWQLAANYSSRNFTRPKGFHPERFLGDPEFSKDDLSVVQPFSLGPRNCVGRNLAYAEMRLILARILFKFDVKVAPGHEGWLEDQKIFSIWEKPALPFYLSTAAKTA</sequence>
<dbReference type="EMBL" id="JAPESX010000782">
    <property type="protein sequence ID" value="KAJ8119720.1"/>
    <property type="molecule type" value="Genomic_DNA"/>
</dbReference>
<accession>A0ACC2IWY2</accession>
<reference evidence="1" key="1">
    <citation type="submission" date="2022-11" db="EMBL/GenBank/DDBJ databases">
        <title>Genome Sequence of Nemania bipapillata.</title>
        <authorList>
            <person name="Buettner E."/>
        </authorList>
    </citation>
    <scope>NUCLEOTIDE SEQUENCE</scope>
    <source>
        <strain evidence="1">CP14</strain>
    </source>
</reference>
<comment type="caution">
    <text evidence="1">The sequence shown here is derived from an EMBL/GenBank/DDBJ whole genome shotgun (WGS) entry which is preliminary data.</text>
</comment>
<proteinExistence type="predicted"/>
<name>A0ACC2IWY2_9PEZI</name>